<dbReference type="CDD" id="cd17932">
    <property type="entry name" value="DEXQc_UvrD"/>
    <property type="match status" value="1"/>
</dbReference>
<comment type="catalytic activity">
    <reaction evidence="8">
        <text>Couples ATP hydrolysis with the unwinding of duplex DNA by translocating in the 3'-5' direction.</text>
        <dbReference type="EC" id="5.6.2.4"/>
    </reaction>
</comment>
<evidence type="ECO:0000256" key="10">
    <source>
        <dbReference type="ARBA" id="ARBA00034923"/>
    </source>
</evidence>
<dbReference type="PROSITE" id="PS51217">
    <property type="entry name" value="UVRD_HELICASE_CTER"/>
    <property type="match status" value="1"/>
</dbReference>
<dbReference type="Pfam" id="PF21196">
    <property type="entry name" value="PcrA_UvrD_tudor"/>
    <property type="match status" value="1"/>
</dbReference>
<dbReference type="PANTHER" id="PTHR11070:SF2">
    <property type="entry name" value="ATP-DEPENDENT DNA HELICASE SRS2"/>
    <property type="match status" value="1"/>
</dbReference>
<feature type="binding site" evidence="12">
    <location>
        <begin position="29"/>
        <end position="36"/>
    </location>
    <ligand>
        <name>ATP</name>
        <dbReference type="ChEBI" id="CHEBI:30616"/>
    </ligand>
</feature>
<dbReference type="PROSITE" id="PS51198">
    <property type="entry name" value="UVRD_HELICASE_ATP_BIND"/>
    <property type="match status" value="1"/>
</dbReference>
<evidence type="ECO:0000256" key="11">
    <source>
        <dbReference type="ARBA" id="ARBA00048988"/>
    </source>
</evidence>
<keyword evidence="7" id="KW-0413">Isomerase</keyword>
<dbReference type="Proteomes" id="UP001266357">
    <property type="component" value="Unassembled WGS sequence"/>
</dbReference>
<dbReference type="GO" id="GO:0016787">
    <property type="term" value="F:hydrolase activity"/>
    <property type="evidence" value="ECO:0007669"/>
    <property type="project" value="UniProtKB-KW"/>
</dbReference>
<keyword evidence="4 12" id="KW-0347">Helicase</keyword>
<proteinExistence type="inferred from homology"/>
<evidence type="ECO:0000256" key="4">
    <source>
        <dbReference type="ARBA" id="ARBA00022806"/>
    </source>
</evidence>
<evidence type="ECO:0000259" key="13">
    <source>
        <dbReference type="PROSITE" id="PS51198"/>
    </source>
</evidence>
<dbReference type="PANTHER" id="PTHR11070">
    <property type="entry name" value="UVRD / RECB / PCRA DNA HELICASE FAMILY MEMBER"/>
    <property type="match status" value="1"/>
</dbReference>
<reference evidence="15 16" key="1">
    <citation type="submission" date="2023-09" db="EMBL/GenBank/DDBJ databases">
        <authorList>
            <person name="Rey-Velasco X."/>
        </authorList>
    </citation>
    <scope>NUCLEOTIDE SEQUENCE [LARGE SCALE GENOMIC DNA]</scope>
    <source>
        <strain evidence="15 16">W431</strain>
    </source>
</reference>
<dbReference type="EMBL" id="JAVRIF010000014">
    <property type="protein sequence ID" value="MDT0605333.1"/>
    <property type="molecule type" value="Genomic_DNA"/>
</dbReference>
<sequence length="729" mass="82991">MDVSELLDALNDKQRDVVAAPLQNMLILAGAGSGKTRVLVQRIAWLMKVEHASPHSILAVTFTNKAAAEMRARVEQTVGGNIHGMWIGTFHGLAHRLLRMHFQEANLPQSFQVLDSDDQLRLVKRIIRALNLDEKRWPAKQMQWYINGKKDEGLRPKHIETHYDPTEETFVKVYQGYQDACDRAGLVDFAELLLRAHELWLNNPALLQHYQQRFSHVLVDEFQDTNAIQYAWLNMLGREQSKVMIVGDDDQSIYGWRGAKIENIQRFLKEFENAQTIRLEQNYRSTANILTAANQLIANNNGRLGKDLWTKDDAGEKISVYTAFNEIDEARFISGRITEWLKRDLSSSDDSLDDVAILYRSNAQSRLLEEALLQAKLPYRIYGGLRFFERQEIKDALAYLRLINNRDDDAAFERIINTPTRGIGNTTVALVRDAARSLEVTLWQACQTMLQNNELKGRSAKVIQTFVDLIDQLEDDSGNLDLDQQANFVIQHSGLKAMYQAEKGERAEARIENLNELVTACQTFEMDPELEDEQSQLTGFLTHAALESGESQADDYEPAVQLMTMHSAKGLEFKLVFIAGLEEGMFPSQQSVEEIGRLEEERRLCYVGMTRAMEKLYLCHAESRRLYGQEKYHKPSRFLRELPSECVDEIRLQSQVSRPASTGRFANTITLESFDNSGFKLGQSVLHQKFGEGVVLNYEGNGAQSRIQVNFAEVGSKWLVVAYANLQAL</sequence>
<evidence type="ECO:0000256" key="6">
    <source>
        <dbReference type="ARBA" id="ARBA00023125"/>
    </source>
</evidence>
<evidence type="ECO:0000313" key="15">
    <source>
        <dbReference type="EMBL" id="MDT0605333.1"/>
    </source>
</evidence>
<keyword evidence="2 12" id="KW-0547">Nucleotide-binding</keyword>
<evidence type="ECO:0000256" key="5">
    <source>
        <dbReference type="ARBA" id="ARBA00022840"/>
    </source>
</evidence>
<evidence type="ECO:0000256" key="9">
    <source>
        <dbReference type="ARBA" id="ARBA00034808"/>
    </source>
</evidence>
<keyword evidence="16" id="KW-1185">Reference proteome</keyword>
<keyword evidence="5 12" id="KW-0067">ATP-binding</keyword>
<dbReference type="EC" id="5.6.2.4" evidence="9"/>
<dbReference type="CDD" id="cd18807">
    <property type="entry name" value="SF1_C_UvrD"/>
    <property type="match status" value="1"/>
</dbReference>
<gene>
    <name evidence="15" type="primary">uvrD</name>
    <name evidence="15" type="synonym">mutU</name>
    <name evidence="15" type="synonym">recL</name>
    <name evidence="15" type="ORF">RM573_17155</name>
</gene>
<comment type="catalytic activity">
    <reaction evidence="11">
        <text>ATP + H2O = ADP + phosphate + H(+)</text>
        <dbReference type="Rhea" id="RHEA:13065"/>
        <dbReference type="ChEBI" id="CHEBI:15377"/>
        <dbReference type="ChEBI" id="CHEBI:15378"/>
        <dbReference type="ChEBI" id="CHEBI:30616"/>
        <dbReference type="ChEBI" id="CHEBI:43474"/>
        <dbReference type="ChEBI" id="CHEBI:456216"/>
        <dbReference type="EC" id="5.6.2.4"/>
    </reaction>
</comment>
<dbReference type="InterPro" id="IPR000212">
    <property type="entry name" value="DNA_helicase_UvrD/REP"/>
</dbReference>
<dbReference type="InterPro" id="IPR014017">
    <property type="entry name" value="DNA_helicase_UvrD-like_C"/>
</dbReference>
<name>A0ABU3A583_9GAMM</name>
<evidence type="ECO:0000259" key="14">
    <source>
        <dbReference type="PROSITE" id="PS51217"/>
    </source>
</evidence>
<evidence type="ECO:0000256" key="2">
    <source>
        <dbReference type="ARBA" id="ARBA00022741"/>
    </source>
</evidence>
<evidence type="ECO:0000313" key="16">
    <source>
        <dbReference type="Proteomes" id="UP001266357"/>
    </source>
</evidence>
<dbReference type="Pfam" id="PF00580">
    <property type="entry name" value="UvrD-helicase"/>
    <property type="match status" value="1"/>
</dbReference>
<dbReference type="NCBIfam" id="TIGR01075">
    <property type="entry name" value="uvrD"/>
    <property type="match status" value="1"/>
</dbReference>
<protein>
    <recommendedName>
        <fullName evidence="9">DNA 3'-5' helicase</fullName>
        <ecNumber evidence="9">5.6.2.4</ecNumber>
    </recommendedName>
    <alternativeName>
        <fullName evidence="10">DNA 3'-5' helicase II</fullName>
    </alternativeName>
</protein>
<comment type="similarity">
    <text evidence="1">Belongs to the helicase family. UvrD subfamily.</text>
</comment>
<feature type="domain" description="UvrD-like helicase C-terminal" evidence="14">
    <location>
        <begin position="287"/>
        <end position="570"/>
    </location>
</feature>
<dbReference type="Gene3D" id="3.40.50.300">
    <property type="entry name" value="P-loop containing nucleotide triphosphate hydrolases"/>
    <property type="match status" value="2"/>
</dbReference>
<dbReference type="InterPro" id="IPR013986">
    <property type="entry name" value="DExx_box_DNA_helicase_dom_sf"/>
</dbReference>
<dbReference type="RefSeq" id="WP_311584970.1">
    <property type="nucleotide sequence ID" value="NZ_JAVRIF010000014.1"/>
</dbReference>
<accession>A0ABU3A583</accession>
<dbReference type="InterPro" id="IPR005753">
    <property type="entry name" value="DNA_helicase_ATP-dep_UvrD"/>
</dbReference>
<dbReference type="Pfam" id="PF13361">
    <property type="entry name" value="UvrD_C"/>
    <property type="match status" value="1"/>
</dbReference>
<comment type="caution">
    <text evidence="15">The sequence shown here is derived from an EMBL/GenBank/DDBJ whole genome shotgun (WGS) entry which is preliminary data.</text>
</comment>
<dbReference type="InterPro" id="IPR014016">
    <property type="entry name" value="UvrD-like_ATP-bd"/>
</dbReference>
<dbReference type="SUPFAM" id="SSF52540">
    <property type="entry name" value="P-loop containing nucleoside triphosphate hydrolases"/>
    <property type="match status" value="1"/>
</dbReference>
<evidence type="ECO:0000256" key="12">
    <source>
        <dbReference type="PROSITE-ProRule" id="PRU00560"/>
    </source>
</evidence>
<dbReference type="InterPro" id="IPR027417">
    <property type="entry name" value="P-loop_NTPase"/>
</dbReference>
<keyword evidence="3 12" id="KW-0378">Hydrolase</keyword>
<evidence type="ECO:0000256" key="8">
    <source>
        <dbReference type="ARBA" id="ARBA00034617"/>
    </source>
</evidence>
<dbReference type="GO" id="GO:0003678">
    <property type="term" value="F:DNA helicase activity"/>
    <property type="evidence" value="ECO:0007669"/>
    <property type="project" value="UniProtKB-EC"/>
</dbReference>
<dbReference type="NCBIfam" id="NF008743">
    <property type="entry name" value="PRK11773.1"/>
    <property type="match status" value="1"/>
</dbReference>
<evidence type="ECO:0000256" key="7">
    <source>
        <dbReference type="ARBA" id="ARBA00023235"/>
    </source>
</evidence>
<organism evidence="15 16">
    <name type="scientific">Thalassotalea castellviae</name>
    <dbReference type="NCBI Taxonomy" id="3075612"/>
    <lineage>
        <taxon>Bacteria</taxon>
        <taxon>Pseudomonadati</taxon>
        <taxon>Pseudomonadota</taxon>
        <taxon>Gammaproteobacteria</taxon>
        <taxon>Alteromonadales</taxon>
        <taxon>Colwelliaceae</taxon>
        <taxon>Thalassotalea</taxon>
    </lineage>
</organism>
<dbReference type="Gene3D" id="1.10.10.160">
    <property type="match status" value="1"/>
</dbReference>
<dbReference type="Gene3D" id="1.10.486.10">
    <property type="entry name" value="PCRA, domain 4"/>
    <property type="match status" value="1"/>
</dbReference>
<evidence type="ECO:0000256" key="3">
    <source>
        <dbReference type="ARBA" id="ARBA00022801"/>
    </source>
</evidence>
<keyword evidence="6" id="KW-0238">DNA-binding</keyword>
<feature type="domain" description="UvrD-like helicase ATP-binding" evidence="13">
    <location>
        <begin position="8"/>
        <end position="286"/>
    </location>
</feature>
<evidence type="ECO:0000256" key="1">
    <source>
        <dbReference type="ARBA" id="ARBA00009922"/>
    </source>
</evidence>